<evidence type="ECO:0000313" key="4">
    <source>
        <dbReference type="EMBL" id="WRT69716.1"/>
    </source>
</evidence>
<proteinExistence type="inferred from homology"/>
<comment type="similarity">
    <text evidence="1">Belongs to the PA28 family.</text>
</comment>
<dbReference type="PANTHER" id="PTHR10660:SF2">
    <property type="entry name" value="LD45860P"/>
    <property type="match status" value="1"/>
</dbReference>
<protein>
    <recommendedName>
        <fullName evidence="3">Proteasome activator PA28 C-terminal domain-containing protein</fullName>
    </recommendedName>
</protein>
<name>A0ABZ1D6P7_9TREE</name>
<evidence type="ECO:0000256" key="2">
    <source>
        <dbReference type="ARBA" id="ARBA00022942"/>
    </source>
</evidence>
<organism evidence="4 5">
    <name type="scientific">Kwoniella shivajii</name>
    <dbReference type="NCBI Taxonomy" id="564305"/>
    <lineage>
        <taxon>Eukaryota</taxon>
        <taxon>Fungi</taxon>
        <taxon>Dikarya</taxon>
        <taxon>Basidiomycota</taxon>
        <taxon>Agaricomycotina</taxon>
        <taxon>Tremellomycetes</taxon>
        <taxon>Tremellales</taxon>
        <taxon>Cryptococcaceae</taxon>
        <taxon>Kwoniella</taxon>
    </lineage>
</organism>
<gene>
    <name evidence="4" type="ORF">IL334_006706</name>
</gene>
<sequence length="280" mass="31477">MPKFGSTLPKMDDVFKSHPHPEILTDLITSQRLRAVDILQNLIPAKITEIQALIKQEDNPSSPLYRGQVNEPAYTDPKIFQPTDTARLQVGEDGEKLGLGKIIMPKDITSIKGSGNSNHDGDDVRMGSHWFEVVQLNPIQVKCMNIVTKELEELHLLSQDLKVWLEMEIPVVEDGNSFGAEVQAHLISQLTDAYKKSNSMQNGVRAHHTDRLKLATDWAKYPNFPDFAAAIAASDRFDHHLLRSYLRSVLILYGGLLTRFERNWPKVINPKGSHSSGGMY</sequence>
<evidence type="ECO:0000256" key="1">
    <source>
        <dbReference type="ARBA" id="ARBA00005883"/>
    </source>
</evidence>
<accession>A0ABZ1D6P7</accession>
<evidence type="ECO:0000259" key="3">
    <source>
        <dbReference type="Pfam" id="PF02252"/>
    </source>
</evidence>
<dbReference type="InterPro" id="IPR036252">
    <property type="entry name" value="Proteasome_activ_sf"/>
</dbReference>
<evidence type="ECO:0000313" key="5">
    <source>
        <dbReference type="Proteomes" id="UP001329825"/>
    </source>
</evidence>
<keyword evidence="5" id="KW-1185">Reference proteome</keyword>
<dbReference type="PANTHER" id="PTHR10660">
    <property type="entry name" value="PROTEASOME REGULATOR PA28"/>
    <property type="match status" value="1"/>
</dbReference>
<dbReference type="InterPro" id="IPR009077">
    <property type="entry name" value="Proteasome_activ_PA28"/>
</dbReference>
<feature type="domain" description="Proteasome activator PA28 C-terminal" evidence="3">
    <location>
        <begin position="134"/>
        <end position="275"/>
    </location>
</feature>
<dbReference type="SUPFAM" id="SSF47216">
    <property type="entry name" value="Proteasome activator"/>
    <property type="match status" value="1"/>
</dbReference>
<dbReference type="InterPro" id="IPR036997">
    <property type="entry name" value="PA28_C_sf"/>
</dbReference>
<dbReference type="GeneID" id="87958836"/>
<reference evidence="4 5" key="1">
    <citation type="submission" date="2024-01" db="EMBL/GenBank/DDBJ databases">
        <title>Comparative genomics of Cryptococcus and Kwoniella reveals pathogenesis evolution and contrasting modes of karyotype evolution via chromosome fusion or intercentromeric recombination.</title>
        <authorList>
            <person name="Coelho M.A."/>
            <person name="David-Palma M."/>
            <person name="Shea T."/>
            <person name="Bowers K."/>
            <person name="McGinley-Smith S."/>
            <person name="Mohammad A.W."/>
            <person name="Gnirke A."/>
            <person name="Yurkov A.M."/>
            <person name="Nowrousian M."/>
            <person name="Sun S."/>
            <person name="Cuomo C.A."/>
            <person name="Heitman J."/>
        </authorList>
    </citation>
    <scope>NUCLEOTIDE SEQUENCE [LARGE SCALE GENOMIC DNA]</scope>
    <source>
        <strain evidence="4">CBS 11374</strain>
    </source>
</reference>
<dbReference type="Gene3D" id="1.20.120.180">
    <property type="entry name" value="Proteasome activator pa28, C-terminal domain"/>
    <property type="match status" value="1"/>
</dbReference>
<keyword evidence="2" id="KW-0647">Proteasome</keyword>
<dbReference type="EMBL" id="CP141889">
    <property type="protein sequence ID" value="WRT69716.1"/>
    <property type="molecule type" value="Genomic_DNA"/>
</dbReference>
<dbReference type="InterPro" id="IPR003186">
    <property type="entry name" value="PA28_C"/>
</dbReference>
<dbReference type="Proteomes" id="UP001329825">
    <property type="component" value="Chromosome 9"/>
</dbReference>
<dbReference type="Pfam" id="PF02252">
    <property type="entry name" value="PA28_C"/>
    <property type="match status" value="1"/>
</dbReference>
<dbReference type="RefSeq" id="XP_062794455.1">
    <property type="nucleotide sequence ID" value="XM_062938404.1"/>
</dbReference>